<dbReference type="PANTHER" id="PTHR33627">
    <property type="entry name" value="TRANSPOSASE"/>
    <property type="match status" value="1"/>
</dbReference>
<dbReference type="PANTHER" id="PTHR33627:SF1">
    <property type="entry name" value="TRANSPOSASE"/>
    <property type="match status" value="1"/>
</dbReference>
<gene>
    <name evidence="2" type="ORF">C450_04658</name>
</gene>
<evidence type="ECO:0000313" key="2">
    <source>
        <dbReference type="EMBL" id="EMA54815.1"/>
    </source>
</evidence>
<reference evidence="2 3" key="1">
    <citation type="journal article" date="2014" name="PLoS Genet.">
        <title>Phylogenetically driven sequencing of extremely halophilic archaea reveals strategies for static and dynamic osmo-response.</title>
        <authorList>
            <person name="Becker E.A."/>
            <person name="Seitzer P.M."/>
            <person name="Tritt A."/>
            <person name="Larsen D."/>
            <person name="Krusor M."/>
            <person name="Yao A.I."/>
            <person name="Wu D."/>
            <person name="Madern D."/>
            <person name="Eisen J.A."/>
            <person name="Darling A.E."/>
            <person name="Facciotti M.T."/>
        </authorList>
    </citation>
    <scope>NUCLEOTIDE SEQUENCE [LARGE SCALE GENOMIC DNA]</scope>
    <source>
        <strain evidence="2 3">DSM 8989</strain>
    </source>
</reference>
<dbReference type="EMBL" id="AOME01000022">
    <property type="protein sequence ID" value="EMA54815.1"/>
    <property type="molecule type" value="Genomic_DNA"/>
</dbReference>
<dbReference type="InterPro" id="IPR039365">
    <property type="entry name" value="IS701-like"/>
</dbReference>
<keyword evidence="3" id="KW-1185">Reference proteome</keyword>
<evidence type="ECO:0000313" key="3">
    <source>
        <dbReference type="Proteomes" id="UP000011625"/>
    </source>
</evidence>
<evidence type="ECO:0000259" key="1">
    <source>
        <dbReference type="Pfam" id="PF13546"/>
    </source>
</evidence>
<dbReference type="Pfam" id="PF13546">
    <property type="entry name" value="DDE_5"/>
    <property type="match status" value="1"/>
</dbReference>
<comment type="caution">
    <text evidence="2">The sequence shown here is derived from an EMBL/GenBank/DDBJ whole genome shotgun (WGS) entry which is preliminary data.</text>
</comment>
<dbReference type="Proteomes" id="UP000011625">
    <property type="component" value="Unassembled WGS sequence"/>
</dbReference>
<dbReference type="InterPro" id="IPR038721">
    <property type="entry name" value="IS701-like_DDE_dom"/>
</dbReference>
<sequence length="213" mass="23781">MIRPGSHKTLRGIGKRLDINEHRVRRFISESPCEHNAVQDHLNEHIPETIASPEAMLIVDDVDILKDGYDSVGVKSQYAGSIGKISSCQVGVDCVLAVPGDHYNADQLTWPLGCELYLPQNWATSDEFAERRHDCGVPRDLSFRTKPQIALELLARAREASVPHACVGADSGYGELRSFRKQLRDWSEPYILGVGPKDMHVIPDRGVRRYLPG</sequence>
<feature type="domain" description="Transposase IS701-like DDE" evidence="1">
    <location>
        <begin position="4"/>
        <end position="205"/>
    </location>
</feature>
<accession>M0NDP8</accession>
<dbReference type="PATRIC" id="fig|1227456.3.peg.960"/>
<dbReference type="AlphaFoldDB" id="M0NDP8"/>
<protein>
    <submittedName>
        <fullName evidence="2">Transposase</fullName>
    </submittedName>
</protein>
<name>M0NDP8_9EURY</name>
<organism evidence="2 3">
    <name type="scientific">Halococcus salifodinae DSM 8989</name>
    <dbReference type="NCBI Taxonomy" id="1227456"/>
    <lineage>
        <taxon>Archaea</taxon>
        <taxon>Methanobacteriati</taxon>
        <taxon>Methanobacteriota</taxon>
        <taxon>Stenosarchaea group</taxon>
        <taxon>Halobacteria</taxon>
        <taxon>Halobacteriales</taxon>
        <taxon>Halococcaceae</taxon>
        <taxon>Halococcus</taxon>
    </lineage>
</organism>
<dbReference type="STRING" id="1227456.C450_04658"/>
<proteinExistence type="predicted"/>